<reference evidence="2" key="2">
    <citation type="submission" date="2021-04" db="EMBL/GenBank/DDBJ databases">
        <title>Genome-wide patterns of bracovirus chromosomal integration into multiple host tissues during parasitism.</title>
        <authorList>
            <person name="Chebbi M.A.C."/>
        </authorList>
    </citation>
    <scope>NUCLEOTIDE SEQUENCE</scope>
    <source>
        <tissue evidence="2">Whole body</tissue>
    </source>
</reference>
<comment type="caution">
    <text evidence="2">The sequence shown here is derived from an EMBL/GenBank/DDBJ whole genome shotgun (WGS) entry which is preliminary data.</text>
</comment>
<dbReference type="EMBL" id="JAAOIC020000047">
    <property type="protein sequence ID" value="KAG8037724.1"/>
    <property type="molecule type" value="Genomic_DNA"/>
</dbReference>
<protein>
    <submittedName>
        <fullName evidence="2">Uncharacterized protein</fullName>
    </submittedName>
</protein>
<gene>
    <name evidence="2" type="ORF">G9C98_005935</name>
</gene>
<keyword evidence="1" id="KW-0732">Signal</keyword>
<proteinExistence type="predicted"/>
<name>A0A8J5R4Q9_9HYME</name>
<sequence>MWKSVSLFLFVLLSTSSSLPLEPNYVRSAPRTPRTDDTLPTLATELQPPRIDAETASFSEKIIDESNPTLSTELEAPNEDAEIGNFGVDTIEPTISTELEPPTEDAEPFHSGSVFIINLFAIKNASTSEETNEILTDEFATQNPTVLEPIATVLLVVGEDDEDKPVSLDELAKDLEEEGFKVEKIGDGETQLIKIDMDEIDHKDVELIKPGKLSKVRRRRTLGHGGGLLSKLLDKHSGGGSCQVCNGGYQPLQTETMDLTVNRRLNLHPKVGEQIIENK</sequence>
<evidence type="ECO:0000313" key="3">
    <source>
        <dbReference type="Proteomes" id="UP000729913"/>
    </source>
</evidence>
<evidence type="ECO:0000256" key="1">
    <source>
        <dbReference type="SAM" id="SignalP"/>
    </source>
</evidence>
<evidence type="ECO:0000313" key="2">
    <source>
        <dbReference type="EMBL" id="KAG8037724.1"/>
    </source>
</evidence>
<reference evidence="2" key="1">
    <citation type="submission" date="2020-03" db="EMBL/GenBank/DDBJ databases">
        <authorList>
            <person name="Chebbi M.A."/>
            <person name="Drezen J.M."/>
        </authorList>
    </citation>
    <scope>NUCLEOTIDE SEQUENCE</scope>
    <source>
        <tissue evidence="2">Whole body</tissue>
    </source>
</reference>
<feature type="signal peptide" evidence="1">
    <location>
        <begin position="1"/>
        <end position="18"/>
    </location>
</feature>
<organism evidence="2 3">
    <name type="scientific">Cotesia typhae</name>
    <dbReference type="NCBI Taxonomy" id="2053667"/>
    <lineage>
        <taxon>Eukaryota</taxon>
        <taxon>Metazoa</taxon>
        <taxon>Ecdysozoa</taxon>
        <taxon>Arthropoda</taxon>
        <taxon>Hexapoda</taxon>
        <taxon>Insecta</taxon>
        <taxon>Pterygota</taxon>
        <taxon>Neoptera</taxon>
        <taxon>Endopterygota</taxon>
        <taxon>Hymenoptera</taxon>
        <taxon>Apocrita</taxon>
        <taxon>Ichneumonoidea</taxon>
        <taxon>Braconidae</taxon>
        <taxon>Microgastrinae</taxon>
        <taxon>Cotesia</taxon>
    </lineage>
</organism>
<dbReference type="OrthoDB" id="7699652at2759"/>
<dbReference type="Proteomes" id="UP000729913">
    <property type="component" value="Unassembled WGS sequence"/>
</dbReference>
<dbReference type="AlphaFoldDB" id="A0A8J5R4Q9"/>
<feature type="chain" id="PRO_5035236514" evidence="1">
    <location>
        <begin position="19"/>
        <end position="279"/>
    </location>
</feature>
<accession>A0A8J5R4Q9</accession>
<keyword evidence="3" id="KW-1185">Reference proteome</keyword>